<protein>
    <submittedName>
        <fullName evidence="2">Uncharacterized protein</fullName>
    </submittedName>
</protein>
<gene>
    <name evidence="2" type="ORF">PV07_02081</name>
</gene>
<dbReference type="VEuPathDB" id="FungiDB:PV07_02081"/>
<dbReference type="RefSeq" id="XP_016255599.1">
    <property type="nucleotide sequence ID" value="XM_016388671.1"/>
</dbReference>
<reference evidence="2 3" key="1">
    <citation type="submission" date="2015-01" db="EMBL/GenBank/DDBJ databases">
        <title>The Genome Sequence of Cladophialophora immunda CBS83496.</title>
        <authorList>
            <consortium name="The Broad Institute Genomics Platform"/>
            <person name="Cuomo C."/>
            <person name="de Hoog S."/>
            <person name="Gorbushina A."/>
            <person name="Stielow B."/>
            <person name="Teixiera M."/>
            <person name="Abouelleil A."/>
            <person name="Chapman S.B."/>
            <person name="Priest M."/>
            <person name="Young S.K."/>
            <person name="Wortman J."/>
            <person name="Nusbaum C."/>
            <person name="Birren B."/>
        </authorList>
    </citation>
    <scope>NUCLEOTIDE SEQUENCE [LARGE SCALE GENOMIC DNA]</scope>
    <source>
        <strain evidence="2 3">CBS 83496</strain>
    </source>
</reference>
<keyword evidence="1" id="KW-1133">Transmembrane helix</keyword>
<keyword evidence="1" id="KW-0472">Membrane</keyword>
<dbReference type="STRING" id="569365.A0A0D2CWA7"/>
<dbReference type="HOGENOM" id="CLU_075103_0_0_1"/>
<keyword evidence="1" id="KW-0812">Transmembrane</keyword>
<proteinExistence type="predicted"/>
<dbReference type="OrthoDB" id="4158933at2759"/>
<organism evidence="2 3">
    <name type="scientific">Cladophialophora immunda</name>
    <dbReference type="NCBI Taxonomy" id="569365"/>
    <lineage>
        <taxon>Eukaryota</taxon>
        <taxon>Fungi</taxon>
        <taxon>Dikarya</taxon>
        <taxon>Ascomycota</taxon>
        <taxon>Pezizomycotina</taxon>
        <taxon>Eurotiomycetes</taxon>
        <taxon>Chaetothyriomycetidae</taxon>
        <taxon>Chaetothyriales</taxon>
        <taxon>Herpotrichiellaceae</taxon>
        <taxon>Cladophialophora</taxon>
    </lineage>
</organism>
<dbReference type="EMBL" id="KN847040">
    <property type="protein sequence ID" value="KIW35383.1"/>
    <property type="molecule type" value="Genomic_DNA"/>
</dbReference>
<accession>A0A0D2CWA7</accession>
<evidence type="ECO:0000256" key="1">
    <source>
        <dbReference type="SAM" id="Phobius"/>
    </source>
</evidence>
<evidence type="ECO:0000313" key="2">
    <source>
        <dbReference type="EMBL" id="KIW35383.1"/>
    </source>
</evidence>
<feature type="transmembrane region" description="Helical" evidence="1">
    <location>
        <begin position="143"/>
        <end position="164"/>
    </location>
</feature>
<dbReference type="GeneID" id="27341275"/>
<evidence type="ECO:0000313" key="3">
    <source>
        <dbReference type="Proteomes" id="UP000054466"/>
    </source>
</evidence>
<dbReference type="AlphaFoldDB" id="A0A0D2CWA7"/>
<sequence length="240" mass="25633">MSFTTQTVTEITTTAAMISPTLISDTTTTVTSHLSTTLSATFGQTVTIPSPSSPASPSTTVVTLPTTKYTPIPTTTTQTSTITLTELDIYLQDDGGNIYSTWIIPISGSSLSNPTITGVPGQLVYVVNSDDSGWDHWSTGDKAGMIVGVVLGAILIFAVIFWCARKRVNGKWWFAHAWPHPATAVLPVDAGNPSLVHSTMVNGQVVPYQYGYGYGYGVGLRGGCGGRDWIPRWATKWLQA</sequence>
<dbReference type="Proteomes" id="UP000054466">
    <property type="component" value="Unassembled WGS sequence"/>
</dbReference>
<name>A0A0D2CWA7_9EURO</name>
<keyword evidence="3" id="KW-1185">Reference proteome</keyword>